<evidence type="ECO:0000313" key="1">
    <source>
        <dbReference type="EMBL" id="JAD52331.1"/>
    </source>
</evidence>
<name>A0A0A9AMF4_ARUDO</name>
<protein>
    <submittedName>
        <fullName evidence="1">Uncharacterized protein</fullName>
    </submittedName>
</protein>
<reference evidence="1" key="1">
    <citation type="submission" date="2014-09" db="EMBL/GenBank/DDBJ databases">
        <authorList>
            <person name="Magalhaes I.L.F."/>
            <person name="Oliveira U."/>
            <person name="Santos F.R."/>
            <person name="Vidigal T.H.D.A."/>
            <person name="Brescovit A.D."/>
            <person name="Santos A.J."/>
        </authorList>
    </citation>
    <scope>NUCLEOTIDE SEQUENCE</scope>
    <source>
        <tissue evidence="1">Shoot tissue taken approximately 20 cm above the soil surface</tissue>
    </source>
</reference>
<dbReference type="EMBL" id="GBRH01245564">
    <property type="protein sequence ID" value="JAD52331.1"/>
    <property type="molecule type" value="Transcribed_RNA"/>
</dbReference>
<organism evidence="1">
    <name type="scientific">Arundo donax</name>
    <name type="common">Giant reed</name>
    <name type="synonym">Donax arundinaceus</name>
    <dbReference type="NCBI Taxonomy" id="35708"/>
    <lineage>
        <taxon>Eukaryota</taxon>
        <taxon>Viridiplantae</taxon>
        <taxon>Streptophyta</taxon>
        <taxon>Embryophyta</taxon>
        <taxon>Tracheophyta</taxon>
        <taxon>Spermatophyta</taxon>
        <taxon>Magnoliopsida</taxon>
        <taxon>Liliopsida</taxon>
        <taxon>Poales</taxon>
        <taxon>Poaceae</taxon>
        <taxon>PACMAD clade</taxon>
        <taxon>Arundinoideae</taxon>
        <taxon>Arundineae</taxon>
        <taxon>Arundo</taxon>
    </lineage>
</organism>
<dbReference type="AlphaFoldDB" id="A0A0A9AMF4"/>
<proteinExistence type="predicted"/>
<reference evidence="1" key="2">
    <citation type="journal article" date="2015" name="Data Brief">
        <title>Shoot transcriptome of the giant reed, Arundo donax.</title>
        <authorList>
            <person name="Barrero R.A."/>
            <person name="Guerrero F.D."/>
            <person name="Moolhuijzen P."/>
            <person name="Goolsby J.A."/>
            <person name="Tidwell J."/>
            <person name="Bellgard S.E."/>
            <person name="Bellgard M.I."/>
        </authorList>
    </citation>
    <scope>NUCLEOTIDE SEQUENCE</scope>
    <source>
        <tissue evidence="1">Shoot tissue taken approximately 20 cm above the soil surface</tissue>
    </source>
</reference>
<accession>A0A0A9AMF4</accession>
<sequence>MVNSLHASLTATGIEIYMNIRSTVSTSPDYSQPRNTECHN</sequence>